<dbReference type="RefSeq" id="WP_189552330.1">
    <property type="nucleotide sequence ID" value="NZ_BMTP01000010.1"/>
</dbReference>
<feature type="region of interest" description="Disordered" evidence="1">
    <location>
        <begin position="1"/>
        <end position="64"/>
    </location>
</feature>
<accession>A0A918HZQ8</accession>
<gene>
    <name evidence="2" type="ORF">GCM10010274_41120</name>
</gene>
<dbReference type="AlphaFoldDB" id="A0A918HZQ8"/>
<evidence type="ECO:0000313" key="3">
    <source>
        <dbReference type="Proteomes" id="UP000636661"/>
    </source>
</evidence>
<name>A0A918HZQ8_9ACTN</name>
<evidence type="ECO:0000256" key="1">
    <source>
        <dbReference type="SAM" id="MobiDB-lite"/>
    </source>
</evidence>
<organism evidence="2 3">
    <name type="scientific">Streptomyces lavendofoliae</name>
    <dbReference type="NCBI Taxonomy" id="67314"/>
    <lineage>
        <taxon>Bacteria</taxon>
        <taxon>Bacillati</taxon>
        <taxon>Actinomycetota</taxon>
        <taxon>Actinomycetes</taxon>
        <taxon>Kitasatosporales</taxon>
        <taxon>Streptomycetaceae</taxon>
        <taxon>Streptomyces</taxon>
    </lineage>
</organism>
<dbReference type="Proteomes" id="UP000636661">
    <property type="component" value="Unassembled WGS sequence"/>
</dbReference>
<reference evidence="2" key="2">
    <citation type="submission" date="2020-09" db="EMBL/GenBank/DDBJ databases">
        <authorList>
            <person name="Sun Q."/>
            <person name="Ohkuma M."/>
        </authorList>
    </citation>
    <scope>NUCLEOTIDE SEQUENCE</scope>
    <source>
        <strain evidence="2">JCM 4391</strain>
    </source>
</reference>
<evidence type="ECO:0000313" key="2">
    <source>
        <dbReference type="EMBL" id="GGU48234.1"/>
    </source>
</evidence>
<dbReference type="EMBL" id="BMTP01000010">
    <property type="protein sequence ID" value="GGU48234.1"/>
    <property type="molecule type" value="Genomic_DNA"/>
</dbReference>
<protein>
    <submittedName>
        <fullName evidence="2">Uncharacterized protein</fullName>
    </submittedName>
</protein>
<feature type="compositionally biased region" description="Acidic residues" evidence="1">
    <location>
        <begin position="43"/>
        <end position="54"/>
    </location>
</feature>
<sequence>MDDDKRLESAGEDGPGVPRDMPDEQAGDAADHWDPDLSRAADGEDEETPAEDTPVDGAPEEPTG</sequence>
<keyword evidence="3" id="KW-1185">Reference proteome</keyword>
<comment type="caution">
    <text evidence="2">The sequence shown here is derived from an EMBL/GenBank/DDBJ whole genome shotgun (WGS) entry which is preliminary data.</text>
</comment>
<reference evidence="2" key="1">
    <citation type="journal article" date="2014" name="Int. J. Syst. Evol. Microbiol.">
        <title>Complete genome sequence of Corynebacterium casei LMG S-19264T (=DSM 44701T), isolated from a smear-ripened cheese.</title>
        <authorList>
            <consortium name="US DOE Joint Genome Institute (JGI-PGF)"/>
            <person name="Walter F."/>
            <person name="Albersmeier A."/>
            <person name="Kalinowski J."/>
            <person name="Ruckert C."/>
        </authorList>
    </citation>
    <scope>NUCLEOTIDE SEQUENCE</scope>
    <source>
        <strain evidence="2">JCM 4391</strain>
    </source>
</reference>
<proteinExistence type="predicted"/>
<feature type="compositionally biased region" description="Basic and acidic residues" evidence="1">
    <location>
        <begin position="29"/>
        <end position="42"/>
    </location>
</feature>